<dbReference type="GO" id="GO:0006310">
    <property type="term" value="P:DNA recombination"/>
    <property type="evidence" value="ECO:0007669"/>
    <property type="project" value="UniProtKB-KW"/>
</dbReference>
<dbReference type="Gene3D" id="1.10.150.130">
    <property type="match status" value="1"/>
</dbReference>
<dbReference type="PANTHER" id="PTHR30629">
    <property type="entry name" value="PROPHAGE INTEGRASE"/>
    <property type="match status" value="1"/>
</dbReference>
<dbReference type="GO" id="GO:0015074">
    <property type="term" value="P:DNA integration"/>
    <property type="evidence" value="ECO:0007669"/>
    <property type="project" value="UniProtKB-KW"/>
</dbReference>
<gene>
    <name evidence="6" type="ORF">GKZ75_08330</name>
</gene>
<dbReference type="Pfam" id="PF14659">
    <property type="entry name" value="Phage_int_SAM_3"/>
    <property type="match status" value="1"/>
</dbReference>
<evidence type="ECO:0000256" key="3">
    <source>
        <dbReference type="ARBA" id="ARBA00023125"/>
    </source>
</evidence>
<comment type="caution">
    <text evidence="6">The sequence shown here is derived from an EMBL/GenBank/DDBJ whole genome shotgun (WGS) entry which is preliminary data.</text>
</comment>
<dbReference type="GO" id="GO:0003677">
    <property type="term" value="F:DNA binding"/>
    <property type="evidence" value="ECO:0007669"/>
    <property type="project" value="UniProtKB-KW"/>
</dbReference>
<evidence type="ECO:0000256" key="2">
    <source>
        <dbReference type="ARBA" id="ARBA00022908"/>
    </source>
</evidence>
<name>A0A6N9R0N3_9MICC</name>
<dbReference type="SUPFAM" id="SSF56349">
    <property type="entry name" value="DNA breaking-rejoining enzymes"/>
    <property type="match status" value="1"/>
</dbReference>
<dbReference type="EMBL" id="WMHZ01000010">
    <property type="protein sequence ID" value="NDO78228.1"/>
    <property type="molecule type" value="Genomic_DNA"/>
</dbReference>
<dbReference type="Pfam" id="PF00589">
    <property type="entry name" value="Phage_integrase"/>
    <property type="match status" value="1"/>
</dbReference>
<dbReference type="CDD" id="cd01189">
    <property type="entry name" value="INT_ICEBs1_C_like"/>
    <property type="match status" value="1"/>
</dbReference>
<keyword evidence="2" id="KW-0229">DNA integration</keyword>
<evidence type="ECO:0000313" key="6">
    <source>
        <dbReference type="EMBL" id="NDO78228.1"/>
    </source>
</evidence>
<dbReference type="InterPro" id="IPR011010">
    <property type="entry name" value="DNA_brk_join_enz"/>
</dbReference>
<sequence>MTPRPPLPVGHHGKISVKQGTASWVAHTRYRDNDGVTRVVQARGRTKTAATDALMGKLDDRRVTGDQITPDTRLSELCELWVTTHDVAAGSRDTYRAALDRHIIPRLGSLRLREITASRADAFIRGVAEKRTITVDGRTVQVGGPTVAKQARTVLSMVLGMAARYDAVPANVVGSTTVPKVRRSPVQAMPPEDVHALREHLKTWAAGKQSGPRRNPAVVDLLDVLAGTGLRPGELLALRWQDVDFKASTLTVDGTVKRVKDTGLIRQDYPKSERSQRTVTVPTFVMDALRHRRSESPNVFPAGLVFPNRDGGLWEPSNVERLWRAARAGGFEHVTFRALRKAVATLLERELGMAAAQEQLGHSSPDVTRRHYVQRRDVVDVSSPLRAMRSS</sequence>
<evidence type="ECO:0000256" key="1">
    <source>
        <dbReference type="ARBA" id="ARBA00008857"/>
    </source>
</evidence>
<comment type="similarity">
    <text evidence="1">Belongs to the 'phage' integrase family.</text>
</comment>
<reference evidence="6 7" key="1">
    <citation type="submission" date="2019-11" db="EMBL/GenBank/DDBJ databases">
        <title>Draft genome sequence of Kocuria indica DP-K7, a methyl red degrading Actinobacterium.</title>
        <authorList>
            <person name="Kumaran S."/>
            <person name="Tischler D."/>
            <person name="Ngo A.C.R."/>
            <person name="Schultes F."/>
        </authorList>
    </citation>
    <scope>NUCLEOTIDE SEQUENCE [LARGE SCALE GENOMIC DNA]</scope>
    <source>
        <strain evidence="6 7">DP-K7</strain>
    </source>
</reference>
<organism evidence="6 7">
    <name type="scientific">Kocuria marina subsp. indica</name>
    <dbReference type="NCBI Taxonomy" id="1049583"/>
    <lineage>
        <taxon>Bacteria</taxon>
        <taxon>Bacillati</taxon>
        <taxon>Actinomycetota</taxon>
        <taxon>Actinomycetes</taxon>
        <taxon>Micrococcales</taxon>
        <taxon>Micrococcaceae</taxon>
        <taxon>Kocuria</taxon>
    </lineage>
</organism>
<evidence type="ECO:0000256" key="4">
    <source>
        <dbReference type="ARBA" id="ARBA00023172"/>
    </source>
</evidence>
<dbReference type="AlphaFoldDB" id="A0A6N9R0N3"/>
<dbReference type="InterPro" id="IPR010998">
    <property type="entry name" value="Integrase_recombinase_N"/>
</dbReference>
<dbReference type="InterPro" id="IPR013762">
    <property type="entry name" value="Integrase-like_cat_sf"/>
</dbReference>
<evidence type="ECO:0000259" key="5">
    <source>
        <dbReference type="PROSITE" id="PS51898"/>
    </source>
</evidence>
<dbReference type="InterPro" id="IPR004107">
    <property type="entry name" value="Integrase_SAM-like_N"/>
</dbReference>
<dbReference type="PROSITE" id="PS51898">
    <property type="entry name" value="TYR_RECOMBINASE"/>
    <property type="match status" value="1"/>
</dbReference>
<keyword evidence="3" id="KW-0238">DNA-binding</keyword>
<keyword evidence="4" id="KW-0233">DNA recombination</keyword>
<evidence type="ECO:0000313" key="7">
    <source>
        <dbReference type="Proteomes" id="UP000471026"/>
    </source>
</evidence>
<dbReference type="PANTHER" id="PTHR30629:SF2">
    <property type="entry name" value="PROPHAGE INTEGRASE INTS-RELATED"/>
    <property type="match status" value="1"/>
</dbReference>
<protein>
    <submittedName>
        <fullName evidence="6">Tyrosine-type recombinase/integrase</fullName>
    </submittedName>
</protein>
<accession>A0A6N9R0N3</accession>
<dbReference type="InterPro" id="IPR002104">
    <property type="entry name" value="Integrase_catalytic"/>
</dbReference>
<dbReference type="Gene3D" id="1.10.443.10">
    <property type="entry name" value="Intergrase catalytic core"/>
    <property type="match status" value="1"/>
</dbReference>
<feature type="domain" description="Tyr recombinase" evidence="5">
    <location>
        <begin position="184"/>
        <end position="386"/>
    </location>
</feature>
<dbReference type="InterPro" id="IPR050808">
    <property type="entry name" value="Phage_Integrase"/>
</dbReference>
<proteinExistence type="inferred from homology"/>
<dbReference type="Proteomes" id="UP000471026">
    <property type="component" value="Unassembled WGS sequence"/>
</dbReference>